<dbReference type="PRINTS" id="PR00404">
    <property type="entry name" value="MADSDOMAIN"/>
</dbReference>
<dbReference type="Pfam" id="PF00319">
    <property type="entry name" value="SRF-TF"/>
    <property type="match status" value="1"/>
</dbReference>
<dbReference type="Proteomes" id="UP000036987">
    <property type="component" value="Unassembled WGS sequence"/>
</dbReference>
<accession>A0A0K9P4B1</accession>
<sequence length="130" mass="15416">MVRKKVKLVWIQNDAARRATFEKRRKGLIKKVSELSTLCDVKACALVFSPYDTAPEIWPQDNQDVMRVLGRFRNMPEMEQSKKMLNQEGFLRNRIGKLHEQLHKLNSENRETKLHKVTDEPVHGWRKAYR</sequence>
<evidence type="ECO:0000259" key="6">
    <source>
        <dbReference type="PROSITE" id="PS50066"/>
    </source>
</evidence>
<dbReference type="SUPFAM" id="SSF55455">
    <property type="entry name" value="SRF-like"/>
    <property type="match status" value="1"/>
</dbReference>
<feature type="domain" description="MADS-box" evidence="6">
    <location>
        <begin position="1"/>
        <end position="49"/>
    </location>
</feature>
<keyword evidence="3" id="KW-0238">DNA-binding</keyword>
<keyword evidence="5" id="KW-0539">Nucleus</keyword>
<dbReference type="CDD" id="cd00266">
    <property type="entry name" value="MADS_SRF_like"/>
    <property type="match status" value="1"/>
</dbReference>
<dbReference type="PANTHER" id="PTHR11945">
    <property type="entry name" value="MADS BOX PROTEIN"/>
    <property type="match status" value="1"/>
</dbReference>
<protein>
    <recommendedName>
        <fullName evidence="6">MADS-box domain-containing protein</fullName>
    </recommendedName>
</protein>
<keyword evidence="2" id="KW-0805">Transcription regulation</keyword>
<dbReference type="Gene3D" id="3.40.1810.10">
    <property type="entry name" value="Transcription factor, MADS-box"/>
    <property type="match status" value="1"/>
</dbReference>
<evidence type="ECO:0000256" key="5">
    <source>
        <dbReference type="ARBA" id="ARBA00023242"/>
    </source>
</evidence>
<name>A0A0K9P4B1_ZOSMR</name>
<dbReference type="FunFam" id="3.40.1810.10:FF:000018">
    <property type="entry name" value="agamous-like MADS-box protein AGL80"/>
    <property type="match status" value="1"/>
</dbReference>
<dbReference type="PROSITE" id="PS50066">
    <property type="entry name" value="MADS_BOX_2"/>
    <property type="match status" value="1"/>
</dbReference>
<dbReference type="InterPro" id="IPR033897">
    <property type="entry name" value="SRF-like_MADS-box"/>
</dbReference>
<organism evidence="7 8">
    <name type="scientific">Zostera marina</name>
    <name type="common">Eelgrass</name>
    <dbReference type="NCBI Taxonomy" id="29655"/>
    <lineage>
        <taxon>Eukaryota</taxon>
        <taxon>Viridiplantae</taxon>
        <taxon>Streptophyta</taxon>
        <taxon>Embryophyta</taxon>
        <taxon>Tracheophyta</taxon>
        <taxon>Spermatophyta</taxon>
        <taxon>Magnoliopsida</taxon>
        <taxon>Liliopsida</taxon>
        <taxon>Zosteraceae</taxon>
        <taxon>Zostera</taxon>
    </lineage>
</organism>
<dbReference type="EMBL" id="LFYR01001206">
    <property type="protein sequence ID" value="KMZ63829.1"/>
    <property type="molecule type" value="Genomic_DNA"/>
</dbReference>
<proteinExistence type="predicted"/>
<dbReference type="OMA" id="HAYIVND"/>
<dbReference type="InterPro" id="IPR002100">
    <property type="entry name" value="TF_MADSbox"/>
</dbReference>
<comment type="subcellular location">
    <subcellularLocation>
        <location evidence="1">Nucleus</location>
    </subcellularLocation>
</comment>
<comment type="caution">
    <text evidence="7">The sequence shown here is derived from an EMBL/GenBank/DDBJ whole genome shotgun (WGS) entry which is preliminary data.</text>
</comment>
<keyword evidence="8" id="KW-1185">Reference proteome</keyword>
<reference evidence="8" key="1">
    <citation type="journal article" date="2016" name="Nature">
        <title>The genome of the seagrass Zostera marina reveals angiosperm adaptation to the sea.</title>
        <authorList>
            <person name="Olsen J.L."/>
            <person name="Rouze P."/>
            <person name="Verhelst B."/>
            <person name="Lin Y.-C."/>
            <person name="Bayer T."/>
            <person name="Collen J."/>
            <person name="Dattolo E."/>
            <person name="De Paoli E."/>
            <person name="Dittami S."/>
            <person name="Maumus F."/>
            <person name="Michel G."/>
            <person name="Kersting A."/>
            <person name="Lauritano C."/>
            <person name="Lohaus R."/>
            <person name="Toepel M."/>
            <person name="Tonon T."/>
            <person name="Vanneste K."/>
            <person name="Amirebrahimi M."/>
            <person name="Brakel J."/>
            <person name="Bostroem C."/>
            <person name="Chovatia M."/>
            <person name="Grimwood J."/>
            <person name="Jenkins J.W."/>
            <person name="Jueterbock A."/>
            <person name="Mraz A."/>
            <person name="Stam W.T."/>
            <person name="Tice H."/>
            <person name="Bornberg-Bauer E."/>
            <person name="Green P.J."/>
            <person name="Pearson G.A."/>
            <person name="Procaccini G."/>
            <person name="Duarte C.M."/>
            <person name="Schmutz J."/>
            <person name="Reusch T.B.H."/>
            <person name="Van de Peer Y."/>
        </authorList>
    </citation>
    <scope>NUCLEOTIDE SEQUENCE [LARGE SCALE GENOMIC DNA]</scope>
    <source>
        <strain evidence="8">cv. Finnish</strain>
    </source>
</reference>
<evidence type="ECO:0000256" key="4">
    <source>
        <dbReference type="ARBA" id="ARBA00023163"/>
    </source>
</evidence>
<dbReference type="GO" id="GO:0000981">
    <property type="term" value="F:DNA-binding transcription factor activity, RNA polymerase II-specific"/>
    <property type="evidence" value="ECO:0000318"/>
    <property type="project" value="GO_Central"/>
</dbReference>
<dbReference type="SMART" id="SM00432">
    <property type="entry name" value="MADS"/>
    <property type="match status" value="1"/>
</dbReference>
<evidence type="ECO:0000256" key="2">
    <source>
        <dbReference type="ARBA" id="ARBA00023015"/>
    </source>
</evidence>
<dbReference type="GO" id="GO:0006357">
    <property type="term" value="P:regulation of transcription by RNA polymerase II"/>
    <property type="evidence" value="ECO:0000318"/>
    <property type="project" value="GO_Central"/>
</dbReference>
<dbReference type="InterPro" id="IPR036879">
    <property type="entry name" value="TF_MADSbox_sf"/>
</dbReference>
<dbReference type="GO" id="GO:0046983">
    <property type="term" value="F:protein dimerization activity"/>
    <property type="evidence" value="ECO:0007669"/>
    <property type="project" value="InterPro"/>
</dbReference>
<evidence type="ECO:0000256" key="1">
    <source>
        <dbReference type="ARBA" id="ARBA00004123"/>
    </source>
</evidence>
<dbReference type="AlphaFoldDB" id="A0A0K9P4B1"/>
<evidence type="ECO:0000313" key="8">
    <source>
        <dbReference type="Proteomes" id="UP000036987"/>
    </source>
</evidence>
<keyword evidence="4" id="KW-0804">Transcription</keyword>
<dbReference type="GO" id="GO:0005634">
    <property type="term" value="C:nucleus"/>
    <property type="evidence" value="ECO:0007669"/>
    <property type="project" value="UniProtKB-SubCell"/>
</dbReference>
<evidence type="ECO:0000256" key="3">
    <source>
        <dbReference type="ARBA" id="ARBA00023125"/>
    </source>
</evidence>
<evidence type="ECO:0000313" key="7">
    <source>
        <dbReference type="EMBL" id="KMZ63829.1"/>
    </source>
</evidence>
<dbReference type="GO" id="GO:0045944">
    <property type="term" value="P:positive regulation of transcription by RNA polymerase II"/>
    <property type="evidence" value="ECO:0007669"/>
    <property type="project" value="InterPro"/>
</dbReference>
<dbReference type="GO" id="GO:0000978">
    <property type="term" value="F:RNA polymerase II cis-regulatory region sequence-specific DNA binding"/>
    <property type="evidence" value="ECO:0000318"/>
    <property type="project" value="GO_Central"/>
</dbReference>
<dbReference type="PANTHER" id="PTHR11945:SF387">
    <property type="entry name" value="AGAMOUS-LIKE MADS-BOX PROTEIN AGL80"/>
    <property type="match status" value="1"/>
</dbReference>
<gene>
    <name evidence="7" type="ORF">ZOSMA_3972G00010</name>
</gene>
<dbReference type="OrthoDB" id="762064at2759"/>